<sequence>MSDTPEPDERENESVVGDDSVRIHRAPRYFRFMVAGGVVGLIVALILTFSFPEPPGFDFSQVFGFLALFLAVFGFAVGAVVALLVDRASRRAARTVMMEHVEGGENPEGIESPAGTAIEQSAERPAISGQAEPVESAKADEPPAR</sequence>
<protein>
    <recommendedName>
        <fullName evidence="5">Potassium transporter Trk</fullName>
    </recommendedName>
</protein>
<dbReference type="EMBL" id="BMGP01000004">
    <property type="protein sequence ID" value="GGF29764.1"/>
    <property type="molecule type" value="Genomic_DNA"/>
</dbReference>
<evidence type="ECO:0000256" key="2">
    <source>
        <dbReference type="SAM" id="Phobius"/>
    </source>
</evidence>
<feature type="compositionally biased region" description="Basic and acidic residues" evidence="1">
    <location>
        <begin position="135"/>
        <end position="145"/>
    </location>
</feature>
<feature type="region of interest" description="Disordered" evidence="1">
    <location>
        <begin position="99"/>
        <end position="145"/>
    </location>
</feature>
<keyword evidence="2" id="KW-0812">Transmembrane</keyword>
<gene>
    <name evidence="3" type="ORF">GCM10011399_23660</name>
</gene>
<feature type="transmembrane region" description="Helical" evidence="2">
    <location>
        <begin position="63"/>
        <end position="85"/>
    </location>
</feature>
<keyword evidence="2" id="KW-1133">Transmembrane helix</keyword>
<feature type="transmembrane region" description="Helical" evidence="2">
    <location>
        <begin position="29"/>
        <end position="51"/>
    </location>
</feature>
<dbReference type="Proteomes" id="UP000598775">
    <property type="component" value="Unassembled WGS sequence"/>
</dbReference>
<dbReference type="AlphaFoldDB" id="A0A917B8H6"/>
<evidence type="ECO:0000313" key="3">
    <source>
        <dbReference type="EMBL" id="GGF29764.1"/>
    </source>
</evidence>
<evidence type="ECO:0000256" key="1">
    <source>
        <dbReference type="SAM" id="MobiDB-lite"/>
    </source>
</evidence>
<accession>A0A917B8H6</accession>
<keyword evidence="2" id="KW-0472">Membrane</keyword>
<name>A0A917B8H6_9MICO</name>
<dbReference type="RefSeq" id="WP_188678530.1">
    <property type="nucleotide sequence ID" value="NZ_BMGP01000004.1"/>
</dbReference>
<evidence type="ECO:0008006" key="5">
    <source>
        <dbReference type="Google" id="ProtNLM"/>
    </source>
</evidence>
<organism evidence="3 4">
    <name type="scientific">Subtercola lobariae</name>
    <dbReference type="NCBI Taxonomy" id="1588641"/>
    <lineage>
        <taxon>Bacteria</taxon>
        <taxon>Bacillati</taxon>
        <taxon>Actinomycetota</taxon>
        <taxon>Actinomycetes</taxon>
        <taxon>Micrococcales</taxon>
        <taxon>Microbacteriaceae</taxon>
        <taxon>Subtercola</taxon>
    </lineage>
</organism>
<keyword evidence="4" id="KW-1185">Reference proteome</keyword>
<proteinExistence type="predicted"/>
<evidence type="ECO:0000313" key="4">
    <source>
        <dbReference type="Proteomes" id="UP000598775"/>
    </source>
</evidence>
<reference evidence="3 4" key="1">
    <citation type="journal article" date="2014" name="Int. J. Syst. Evol. Microbiol.">
        <title>Complete genome sequence of Corynebacterium casei LMG S-19264T (=DSM 44701T), isolated from a smear-ripened cheese.</title>
        <authorList>
            <consortium name="US DOE Joint Genome Institute (JGI-PGF)"/>
            <person name="Walter F."/>
            <person name="Albersmeier A."/>
            <person name="Kalinowski J."/>
            <person name="Ruckert C."/>
        </authorList>
    </citation>
    <scope>NUCLEOTIDE SEQUENCE [LARGE SCALE GENOMIC DNA]</scope>
    <source>
        <strain evidence="3 4">CGMCC 1.12976</strain>
    </source>
</reference>
<comment type="caution">
    <text evidence="3">The sequence shown here is derived from an EMBL/GenBank/DDBJ whole genome shotgun (WGS) entry which is preliminary data.</text>
</comment>